<dbReference type="KEGG" id="nue:C5F50_03820"/>
<dbReference type="PANTHER" id="PTHR12736:SF7">
    <property type="entry name" value="LANC-LIKE PROTEIN 3"/>
    <property type="match status" value="1"/>
</dbReference>
<dbReference type="Gene3D" id="1.50.10.10">
    <property type="match status" value="1"/>
</dbReference>
<dbReference type="PRINTS" id="PR01950">
    <property type="entry name" value="LANCSUPER"/>
</dbReference>
<dbReference type="PANTHER" id="PTHR12736">
    <property type="entry name" value="LANC-LIKE PROTEIN"/>
    <property type="match status" value="1"/>
</dbReference>
<evidence type="ECO:0000313" key="3">
    <source>
        <dbReference type="Proteomes" id="UP000509478"/>
    </source>
</evidence>
<feature type="coiled-coil region" evidence="1">
    <location>
        <begin position="303"/>
        <end position="330"/>
    </location>
</feature>
<dbReference type="RefSeq" id="WP_179372372.1">
    <property type="nucleotide sequence ID" value="NZ_CP026995.1"/>
</dbReference>
<protein>
    <recommendedName>
        <fullName evidence="4">Lanthionine synthetase</fullName>
    </recommendedName>
</protein>
<dbReference type="SUPFAM" id="SSF158745">
    <property type="entry name" value="LanC-like"/>
    <property type="match status" value="1"/>
</dbReference>
<dbReference type="PRINTS" id="PR01955">
    <property type="entry name" value="LANCFRANKIA"/>
</dbReference>
<name>A0A7D5R2N1_9ARCH</name>
<evidence type="ECO:0008006" key="4">
    <source>
        <dbReference type="Google" id="ProtNLM"/>
    </source>
</evidence>
<dbReference type="AlphaFoldDB" id="A0A7D5R2N1"/>
<accession>A0A7D5R2N1</accession>
<sequence>MVRENFLNIAESIGNEFCTNAIWYEDKCNWIGRMENPDDDWENYIKNYSVIISYDSLGYSFYEGTSGIAYFLLQLFKITNKPVYLNTAKGAIRHALYKISKEKDLSFGFYEGITGVWFVSNEISLTSKDSKLALQGYKILKKIQTLINSEHMLDVIAGNAGVIPPLLSLYKNLQDEKILNILKQLGEEIISRASVEKIGISWDAKCNGADNALHNLTGFAHGAAGIGHSLVKLYTLTGDKKYLESAKKAFAYEDSHYIPEQKNWPDFRRDTNTEEDLLDLTGAMGWCHGSPGICISRLHIFELLEEEKYANKAQKALEEIKNQIQKNQDVFRDYSLCHGLGGIGDIFLYASKILKNKEYEEFAEFIGNKGFETYQKSNSWECGNSGGELLDLMTGKAGIAYFYLRLYDKSIPSVLAM</sequence>
<dbReference type="OrthoDB" id="271351at2157"/>
<dbReference type="GeneID" id="56067166"/>
<gene>
    <name evidence="2" type="ORF">C5F50_03820</name>
</gene>
<evidence type="ECO:0000313" key="2">
    <source>
        <dbReference type="EMBL" id="QLH06300.1"/>
    </source>
</evidence>
<keyword evidence="3" id="KW-1185">Reference proteome</keyword>
<keyword evidence="1" id="KW-0175">Coiled coil</keyword>
<dbReference type="Proteomes" id="UP000509478">
    <property type="component" value="Chromosome"/>
</dbReference>
<dbReference type="GO" id="GO:0031179">
    <property type="term" value="P:peptide modification"/>
    <property type="evidence" value="ECO:0007669"/>
    <property type="project" value="InterPro"/>
</dbReference>
<proteinExistence type="predicted"/>
<dbReference type="GO" id="GO:0005975">
    <property type="term" value="P:carbohydrate metabolic process"/>
    <property type="evidence" value="ECO:0007669"/>
    <property type="project" value="InterPro"/>
</dbReference>
<dbReference type="Pfam" id="PF05147">
    <property type="entry name" value="LANC_like"/>
    <property type="match status" value="1"/>
</dbReference>
<dbReference type="EMBL" id="CP026995">
    <property type="protein sequence ID" value="QLH06300.1"/>
    <property type="molecule type" value="Genomic_DNA"/>
</dbReference>
<dbReference type="InterPro" id="IPR012341">
    <property type="entry name" value="6hp_glycosidase-like_sf"/>
</dbReference>
<dbReference type="SMART" id="SM01260">
    <property type="entry name" value="LANC_like"/>
    <property type="match status" value="1"/>
</dbReference>
<dbReference type="GO" id="GO:0005886">
    <property type="term" value="C:plasma membrane"/>
    <property type="evidence" value="ECO:0007669"/>
    <property type="project" value="TreeGrafter"/>
</dbReference>
<reference evidence="2 3" key="1">
    <citation type="submission" date="2018-02" db="EMBL/GenBank/DDBJ databases">
        <title>Complete genome of Nitrosopumilus ureaphilus PS0.</title>
        <authorList>
            <person name="Qin W."/>
            <person name="Zheng Y."/>
            <person name="Stahl D.A."/>
        </authorList>
    </citation>
    <scope>NUCLEOTIDE SEQUENCE [LARGE SCALE GENOMIC DNA]</scope>
    <source>
        <strain evidence="2 3">PS0</strain>
    </source>
</reference>
<dbReference type="InterPro" id="IPR007822">
    <property type="entry name" value="LANC-like"/>
</dbReference>
<organism evidence="2 3">
    <name type="scientific">Nitrosopumilus ureiphilus</name>
    <dbReference type="NCBI Taxonomy" id="1470067"/>
    <lineage>
        <taxon>Archaea</taxon>
        <taxon>Nitrososphaerota</taxon>
        <taxon>Nitrososphaeria</taxon>
        <taxon>Nitrosopumilales</taxon>
        <taxon>Nitrosopumilaceae</taxon>
        <taxon>Nitrosopumilus</taxon>
    </lineage>
</organism>
<evidence type="ECO:0000256" key="1">
    <source>
        <dbReference type="SAM" id="Coils"/>
    </source>
</evidence>